<dbReference type="InterPro" id="IPR050090">
    <property type="entry name" value="Tyrosine_recombinase_XerCD"/>
</dbReference>
<accession>A0AA97D9G8</accession>
<dbReference type="InterPro" id="IPR013762">
    <property type="entry name" value="Integrase-like_cat_sf"/>
</dbReference>
<sequence length="393" mass="44618">MPRRGENIYKRKDGRWEGRVRTSDGKYRYVYAKTYREVKEKQRLCQETGEVHSLQVLPASTKAAGLFSTWLSKDILYQVKPSTYESYYRCMKKYVIPFFSLSGNEFLSEASAARFARSVQDNSSLSESSKRKILTIFKTSLKGIAKDTHSSVQILESVRLPKEEDSEVLVFTVKEQRQIEHAVFQAGDQRLLGILLCFYTGIRIGELCALRWSDLDDEAGTISVTKTVTRVKDFSQTGSKTKLMTGTPKSRKSMRKIPLPQFLLAQLTACKARCPKDSVYMLSGTAVPIDPRYYQKLYKKLLADAHVKYRKFHAIRHTFATRALELGVDMKTLSELLGHANVSITLNIYAHSLMGQKKIAMEKFNEMHSTCMLQPPAAVTTSVNRASKADRTT</sequence>
<keyword evidence="6" id="KW-1185">Reference proteome</keyword>
<dbReference type="PANTHER" id="PTHR30349:SF41">
    <property type="entry name" value="INTEGRASE_RECOMBINASE PROTEIN MJ0367-RELATED"/>
    <property type="match status" value="1"/>
</dbReference>
<dbReference type="InterPro" id="IPR011010">
    <property type="entry name" value="DNA_brk_join_enz"/>
</dbReference>
<dbReference type="Gene3D" id="1.10.150.130">
    <property type="match status" value="1"/>
</dbReference>
<dbReference type="Pfam" id="PF00589">
    <property type="entry name" value="Phage_integrase"/>
    <property type="match status" value="1"/>
</dbReference>
<dbReference type="SUPFAM" id="SSF56349">
    <property type="entry name" value="DNA breaking-rejoining enzymes"/>
    <property type="match status" value="1"/>
</dbReference>
<organism evidence="5 6">
    <name type="scientific">Caproicibacterium argilliputei</name>
    <dbReference type="NCBI Taxonomy" id="3030016"/>
    <lineage>
        <taxon>Bacteria</taxon>
        <taxon>Bacillati</taxon>
        <taxon>Bacillota</taxon>
        <taxon>Clostridia</taxon>
        <taxon>Eubacteriales</taxon>
        <taxon>Oscillospiraceae</taxon>
        <taxon>Caproicibacterium</taxon>
    </lineage>
</organism>
<evidence type="ECO:0000256" key="2">
    <source>
        <dbReference type="ARBA" id="ARBA00023125"/>
    </source>
</evidence>
<dbReference type="PROSITE" id="PS51898">
    <property type="entry name" value="TYR_RECOMBINASE"/>
    <property type="match status" value="1"/>
</dbReference>
<reference evidence="5" key="2">
    <citation type="submission" date="2024-06" db="EMBL/GenBank/DDBJ databases">
        <title>Caproicibacterium argilliputei sp. nov, a novel caproic acid producing anaerobic bacterium isolated from pit mud.</title>
        <authorList>
            <person name="Xia S."/>
        </authorList>
    </citation>
    <scope>NUCLEOTIDE SEQUENCE</scope>
    <source>
        <strain evidence="5">ZCY20-5</strain>
    </source>
</reference>
<feature type="domain" description="Tyr recombinase" evidence="4">
    <location>
        <begin position="166"/>
        <end position="362"/>
    </location>
</feature>
<dbReference type="Proteomes" id="UP001300604">
    <property type="component" value="Chromosome"/>
</dbReference>
<evidence type="ECO:0000256" key="1">
    <source>
        <dbReference type="ARBA" id="ARBA00008857"/>
    </source>
</evidence>
<proteinExistence type="inferred from homology"/>
<dbReference type="PANTHER" id="PTHR30349">
    <property type="entry name" value="PHAGE INTEGRASE-RELATED"/>
    <property type="match status" value="1"/>
</dbReference>
<comment type="similarity">
    <text evidence="1">Belongs to the 'phage' integrase family.</text>
</comment>
<gene>
    <name evidence="5" type="ORF">PXC00_02185</name>
</gene>
<keyword evidence="3" id="KW-0233">DNA recombination</keyword>
<dbReference type="InterPro" id="IPR002104">
    <property type="entry name" value="Integrase_catalytic"/>
</dbReference>
<dbReference type="GO" id="GO:0003677">
    <property type="term" value="F:DNA binding"/>
    <property type="evidence" value="ECO:0007669"/>
    <property type="project" value="UniProtKB-KW"/>
</dbReference>
<dbReference type="InterPro" id="IPR010998">
    <property type="entry name" value="Integrase_recombinase_N"/>
</dbReference>
<evidence type="ECO:0000256" key="3">
    <source>
        <dbReference type="ARBA" id="ARBA00023172"/>
    </source>
</evidence>
<dbReference type="AlphaFoldDB" id="A0AA97D9G8"/>
<dbReference type="KEGG" id="carl:PXC00_02185"/>
<dbReference type="CDD" id="cd01189">
    <property type="entry name" value="INT_ICEBs1_C_like"/>
    <property type="match status" value="1"/>
</dbReference>
<dbReference type="GO" id="GO:0015074">
    <property type="term" value="P:DNA integration"/>
    <property type="evidence" value="ECO:0007669"/>
    <property type="project" value="InterPro"/>
</dbReference>
<keyword evidence="2" id="KW-0238">DNA-binding</keyword>
<dbReference type="RefSeq" id="WP_275847126.1">
    <property type="nucleotide sequence ID" value="NZ_CP135996.1"/>
</dbReference>
<reference evidence="5" key="1">
    <citation type="submission" date="2023-09" db="EMBL/GenBank/DDBJ databases">
        <authorList>
            <person name="Zeng C."/>
        </authorList>
    </citation>
    <scope>NUCLEOTIDE SEQUENCE</scope>
    <source>
        <strain evidence="5">ZCY20-5</strain>
    </source>
</reference>
<name>A0AA97D9G8_9FIRM</name>
<evidence type="ECO:0000259" key="4">
    <source>
        <dbReference type="PROSITE" id="PS51898"/>
    </source>
</evidence>
<dbReference type="GO" id="GO:0006310">
    <property type="term" value="P:DNA recombination"/>
    <property type="evidence" value="ECO:0007669"/>
    <property type="project" value="UniProtKB-KW"/>
</dbReference>
<protein>
    <submittedName>
        <fullName evidence="5">Tyrosine-type recombinase/integrase</fullName>
    </submittedName>
</protein>
<evidence type="ECO:0000313" key="6">
    <source>
        <dbReference type="Proteomes" id="UP001300604"/>
    </source>
</evidence>
<evidence type="ECO:0000313" key="5">
    <source>
        <dbReference type="EMBL" id="WOC32704.1"/>
    </source>
</evidence>
<dbReference type="Gene3D" id="1.10.443.10">
    <property type="entry name" value="Intergrase catalytic core"/>
    <property type="match status" value="1"/>
</dbReference>
<dbReference type="EMBL" id="CP135996">
    <property type="protein sequence ID" value="WOC32704.1"/>
    <property type="molecule type" value="Genomic_DNA"/>
</dbReference>